<dbReference type="GeneID" id="19324333"/>
<dbReference type="RefSeq" id="XP_007914697.1">
    <property type="nucleotide sequence ID" value="XM_007916506.1"/>
</dbReference>
<feature type="compositionally biased region" description="Polar residues" evidence="5">
    <location>
        <begin position="205"/>
        <end position="214"/>
    </location>
</feature>
<evidence type="ECO:0000313" key="7">
    <source>
        <dbReference type="EMBL" id="EOO00553.1"/>
    </source>
</evidence>
<feature type="region of interest" description="Disordered" evidence="5">
    <location>
        <begin position="204"/>
        <end position="255"/>
    </location>
</feature>
<feature type="transmembrane region" description="Helical" evidence="6">
    <location>
        <begin position="100"/>
        <end position="124"/>
    </location>
</feature>
<dbReference type="PANTHER" id="PTHR15549">
    <property type="entry name" value="PAIRED IMMUNOGLOBULIN-LIKE TYPE 2 RECEPTOR"/>
    <property type="match status" value="1"/>
</dbReference>
<dbReference type="GO" id="GO:0016020">
    <property type="term" value="C:membrane"/>
    <property type="evidence" value="ECO:0007669"/>
    <property type="project" value="UniProtKB-SubCell"/>
</dbReference>
<evidence type="ECO:0000256" key="3">
    <source>
        <dbReference type="ARBA" id="ARBA00022989"/>
    </source>
</evidence>
<evidence type="ECO:0000256" key="6">
    <source>
        <dbReference type="SAM" id="Phobius"/>
    </source>
</evidence>
<dbReference type="AlphaFoldDB" id="R8BME4"/>
<dbReference type="PANTHER" id="PTHR15549:SF26">
    <property type="entry name" value="AXIAL BUDDING PATTERN PROTEIN 2-RELATED"/>
    <property type="match status" value="1"/>
</dbReference>
<dbReference type="HOGENOM" id="CLU_1090646_0_0_1"/>
<comment type="subcellular location">
    <subcellularLocation>
        <location evidence="1">Membrane</location>
        <topology evidence="1">Single-pass membrane protein</topology>
    </subcellularLocation>
</comment>
<dbReference type="Proteomes" id="UP000014074">
    <property type="component" value="Unassembled WGS sequence"/>
</dbReference>
<evidence type="ECO:0000256" key="1">
    <source>
        <dbReference type="ARBA" id="ARBA00004167"/>
    </source>
</evidence>
<keyword evidence="8" id="KW-1185">Reference proteome</keyword>
<dbReference type="GO" id="GO:0071944">
    <property type="term" value="C:cell periphery"/>
    <property type="evidence" value="ECO:0007669"/>
    <property type="project" value="UniProtKB-ARBA"/>
</dbReference>
<evidence type="ECO:0000256" key="2">
    <source>
        <dbReference type="ARBA" id="ARBA00022692"/>
    </source>
</evidence>
<proteinExistence type="predicted"/>
<evidence type="ECO:0000313" key="8">
    <source>
        <dbReference type="Proteomes" id="UP000014074"/>
    </source>
</evidence>
<dbReference type="EMBL" id="KB933070">
    <property type="protein sequence ID" value="EOO00553.1"/>
    <property type="molecule type" value="Genomic_DNA"/>
</dbReference>
<organism evidence="7 8">
    <name type="scientific">Phaeoacremonium minimum (strain UCR-PA7)</name>
    <name type="common">Esca disease fungus</name>
    <name type="synonym">Togninia minima</name>
    <dbReference type="NCBI Taxonomy" id="1286976"/>
    <lineage>
        <taxon>Eukaryota</taxon>
        <taxon>Fungi</taxon>
        <taxon>Dikarya</taxon>
        <taxon>Ascomycota</taxon>
        <taxon>Pezizomycotina</taxon>
        <taxon>Sordariomycetes</taxon>
        <taxon>Sordariomycetidae</taxon>
        <taxon>Togniniales</taxon>
        <taxon>Togniniaceae</taxon>
        <taxon>Phaeoacremonium</taxon>
    </lineage>
</organism>
<evidence type="ECO:0000256" key="5">
    <source>
        <dbReference type="SAM" id="MobiDB-lite"/>
    </source>
</evidence>
<dbReference type="KEGG" id="tmn:UCRPA7_3935"/>
<keyword evidence="2 6" id="KW-0812">Transmembrane</keyword>
<gene>
    <name evidence="7" type="ORF">UCRPA7_3935</name>
</gene>
<keyword evidence="3 6" id="KW-1133">Transmembrane helix</keyword>
<feature type="compositionally biased region" description="Low complexity" evidence="5">
    <location>
        <begin position="63"/>
        <end position="79"/>
    </location>
</feature>
<protein>
    <submittedName>
        <fullName evidence="7">Uncharacterized protein</fullName>
    </submittedName>
</protein>
<accession>R8BME4</accession>
<keyword evidence="4 6" id="KW-0472">Membrane</keyword>
<reference evidence="8" key="1">
    <citation type="journal article" date="2013" name="Genome Announc.">
        <title>Draft genome sequence of the ascomycete Phaeoacremonium aleophilum strain UCR-PA7, a causal agent of the esca disease complex in grapevines.</title>
        <authorList>
            <person name="Blanco-Ulate B."/>
            <person name="Rolshausen P."/>
            <person name="Cantu D."/>
        </authorList>
    </citation>
    <scope>NUCLEOTIDE SEQUENCE [LARGE SCALE GENOMIC DNA]</scope>
    <source>
        <strain evidence="8">UCR-PA7</strain>
    </source>
</reference>
<name>R8BME4_PHAM7</name>
<feature type="region of interest" description="Disordered" evidence="5">
    <location>
        <begin position="63"/>
        <end position="91"/>
    </location>
</feature>
<evidence type="ECO:0000256" key="4">
    <source>
        <dbReference type="ARBA" id="ARBA00023136"/>
    </source>
</evidence>
<dbReference type="InterPro" id="IPR051694">
    <property type="entry name" value="Immunoregulatory_rcpt-like"/>
</dbReference>
<sequence>MSRIAGTSILSSTTTRSATSTVLTILYQTATRVLDAQTTVSVTSTLTVHPPKPTTITKTEFASLPAESAPSSTSSTRTPGLAIPTGKSSSDDSTVLSTPAIAGIAAGGFVALLVVLGIALLICLKRRRRRQAAAAARVEDDLNAYYGIIPPVAFASARTLRREPKMPPADIFAPTSPQHHGAAFHFQPAAGAVVPAAGQHERAVSSHTAATTLVGSAGSPVPRAKSLRASSVQPALSPSPPAEVAGLDVPPRTIA</sequence>